<dbReference type="Gene3D" id="3.40.630.30">
    <property type="match status" value="1"/>
</dbReference>
<keyword evidence="2 11" id="KW-0698">rRNA processing</keyword>
<dbReference type="Gene3D" id="3.40.50.300">
    <property type="entry name" value="P-loop containing nucleotide triphosphate hydrolases"/>
    <property type="match status" value="1"/>
</dbReference>
<dbReference type="Pfam" id="PF05127">
    <property type="entry name" value="NAT10_TcmA_helicase"/>
    <property type="match status" value="1"/>
</dbReference>
<keyword evidence="6 11" id="KW-0067">ATP-binding</keyword>
<dbReference type="GO" id="GO:0030686">
    <property type="term" value="C:90S preribosome"/>
    <property type="evidence" value="ECO:0007669"/>
    <property type="project" value="TreeGrafter"/>
</dbReference>
<feature type="domain" description="TcmA/NAT10 helicase" evidence="13">
    <location>
        <begin position="302"/>
        <end position="508"/>
    </location>
</feature>
<evidence type="ECO:0000259" key="15">
    <source>
        <dbReference type="Pfam" id="PF13718"/>
    </source>
</evidence>
<reference evidence="17 18" key="1">
    <citation type="submission" date="2019-07" db="EMBL/GenBank/DDBJ databases">
        <title>Genomes of Cafeteria roenbergensis.</title>
        <authorList>
            <person name="Fischer M.G."/>
            <person name="Hackl T."/>
            <person name="Roman M."/>
        </authorList>
    </citation>
    <scope>NUCLEOTIDE SEQUENCE [LARGE SCALE GENOMIC DNA]</scope>
    <source>
        <strain evidence="17 18">RCC970-E3</strain>
    </source>
</reference>
<feature type="binding site" evidence="11">
    <location>
        <position position="490"/>
    </location>
    <ligand>
        <name>ATP</name>
        <dbReference type="ChEBI" id="CHEBI:30616"/>
    </ligand>
</feature>
<evidence type="ECO:0000256" key="11">
    <source>
        <dbReference type="HAMAP-Rule" id="MF_03211"/>
    </source>
</evidence>
<evidence type="ECO:0000256" key="4">
    <source>
        <dbReference type="ARBA" id="ARBA00022694"/>
    </source>
</evidence>
<feature type="binding site" evidence="11">
    <location>
        <begin position="307"/>
        <end position="316"/>
    </location>
    <ligand>
        <name>ATP</name>
        <dbReference type="ChEBI" id="CHEBI:30616"/>
    </ligand>
</feature>
<evidence type="ECO:0000256" key="6">
    <source>
        <dbReference type="ARBA" id="ARBA00022840"/>
    </source>
</evidence>
<keyword evidence="5 11" id="KW-0547">Nucleotide-binding</keyword>
<dbReference type="HAMAP" id="MF_03211">
    <property type="entry name" value="RNA_acetyltr_Nat10"/>
    <property type="match status" value="1"/>
</dbReference>
<evidence type="ECO:0000256" key="12">
    <source>
        <dbReference type="SAM" id="MobiDB-lite"/>
    </source>
</evidence>
<dbReference type="Gene3D" id="3.40.50.11040">
    <property type="match status" value="1"/>
</dbReference>
<feature type="compositionally biased region" description="Basic residues" evidence="12">
    <location>
        <begin position="1094"/>
        <end position="1110"/>
    </location>
</feature>
<dbReference type="GO" id="GO:0051391">
    <property type="term" value="P:tRNA acetylation"/>
    <property type="evidence" value="ECO:0007669"/>
    <property type="project" value="UniProtKB-UniRule"/>
</dbReference>
<proteinExistence type="inferred from homology"/>
<protein>
    <recommendedName>
        <fullName evidence="10 11">RNA cytidine acetyltransferase</fullName>
        <ecNumber evidence="11">2.3.1.-</ecNumber>
    </recommendedName>
    <alternativeName>
        <fullName evidence="11">18S rRNA cytosine acetyltransferase</fullName>
    </alternativeName>
</protein>
<feature type="binding site" evidence="11">
    <location>
        <position position="754"/>
    </location>
    <ligand>
        <name>acetyl-CoA</name>
        <dbReference type="ChEBI" id="CHEBI:57288"/>
    </ligand>
</feature>
<evidence type="ECO:0000256" key="10">
    <source>
        <dbReference type="ARBA" id="ARBA00068357"/>
    </source>
</evidence>
<feature type="binding site" evidence="11">
    <location>
        <begin position="649"/>
        <end position="651"/>
    </location>
    <ligand>
        <name>acetyl-CoA</name>
        <dbReference type="ChEBI" id="CHEBI:57288"/>
    </ligand>
</feature>
<dbReference type="GO" id="GO:0051392">
    <property type="term" value="F:tRNA cytidine N4-acetyltransferase activity"/>
    <property type="evidence" value="ECO:0007669"/>
    <property type="project" value="RHEA"/>
</dbReference>
<dbReference type="InterPro" id="IPR000182">
    <property type="entry name" value="GNAT_dom"/>
</dbReference>
<dbReference type="PANTHER" id="PTHR10925:SF5">
    <property type="entry name" value="RNA CYTIDINE ACETYLTRANSFERASE"/>
    <property type="match status" value="1"/>
</dbReference>
<dbReference type="InterPro" id="IPR027992">
    <property type="entry name" value="tRNA_bind_dom"/>
</dbReference>
<keyword evidence="4 11" id="KW-0819">tRNA processing</keyword>
<evidence type="ECO:0000256" key="7">
    <source>
        <dbReference type="ARBA" id="ARBA00023242"/>
    </source>
</evidence>
<feature type="domain" description="N-acetyltransferase" evidence="15">
    <location>
        <begin position="548"/>
        <end position="781"/>
    </location>
</feature>
<evidence type="ECO:0000256" key="9">
    <source>
        <dbReference type="ARBA" id="ARBA00052133"/>
    </source>
</evidence>
<evidence type="ECO:0000259" key="13">
    <source>
        <dbReference type="Pfam" id="PF05127"/>
    </source>
</evidence>
<dbReference type="EC" id="2.3.1.-" evidence="11"/>
<dbReference type="GO" id="GO:0000049">
    <property type="term" value="F:tRNA binding"/>
    <property type="evidence" value="ECO:0007669"/>
    <property type="project" value="TreeGrafter"/>
</dbReference>
<dbReference type="FunFam" id="3.40.50.11040:FF:000002">
    <property type="entry name" value="RNA cytidine acetyltransferase"/>
    <property type="match status" value="1"/>
</dbReference>
<feature type="domain" description="TmcA/NAT10 N-terminal" evidence="14">
    <location>
        <begin position="9"/>
        <end position="201"/>
    </location>
</feature>
<dbReference type="InterPro" id="IPR013562">
    <property type="entry name" value="TmcA/NAT10_N"/>
</dbReference>
<evidence type="ECO:0000256" key="3">
    <source>
        <dbReference type="ARBA" id="ARBA00022679"/>
    </source>
</evidence>
<evidence type="ECO:0000256" key="2">
    <source>
        <dbReference type="ARBA" id="ARBA00022552"/>
    </source>
</evidence>
<evidence type="ECO:0000313" key="18">
    <source>
        <dbReference type="Proteomes" id="UP000324907"/>
    </source>
</evidence>
<feature type="domain" description="Possible tRNA binding" evidence="16">
    <location>
        <begin position="805"/>
        <end position="956"/>
    </location>
</feature>
<dbReference type="GO" id="GO:1904812">
    <property type="term" value="P:rRNA acetylation involved in maturation of SSU-rRNA"/>
    <property type="evidence" value="ECO:0007669"/>
    <property type="project" value="InterPro"/>
</dbReference>
<dbReference type="Pfam" id="PF13725">
    <property type="entry name" value="tRNA_bind_2"/>
    <property type="match status" value="1"/>
</dbReference>
<dbReference type="InterPro" id="IPR007807">
    <property type="entry name" value="TcmA/NAT10_helicase"/>
</dbReference>
<feature type="region of interest" description="Disordered" evidence="12">
    <location>
        <begin position="682"/>
        <end position="707"/>
    </location>
</feature>
<evidence type="ECO:0000259" key="16">
    <source>
        <dbReference type="Pfam" id="PF13725"/>
    </source>
</evidence>
<comment type="catalytic activity">
    <reaction evidence="11">
        <text>a cytidine in tRNA + acetyl-CoA + ATP + H2O = an N(4)-acetylcytidine in tRNA + ADP + phosphate + CoA + H(+)</text>
        <dbReference type="Rhea" id="RHEA:53876"/>
        <dbReference type="Rhea" id="RHEA-COMP:13670"/>
        <dbReference type="Rhea" id="RHEA-COMP:13671"/>
        <dbReference type="ChEBI" id="CHEBI:15377"/>
        <dbReference type="ChEBI" id="CHEBI:15378"/>
        <dbReference type="ChEBI" id="CHEBI:30616"/>
        <dbReference type="ChEBI" id="CHEBI:43474"/>
        <dbReference type="ChEBI" id="CHEBI:57287"/>
        <dbReference type="ChEBI" id="CHEBI:57288"/>
        <dbReference type="ChEBI" id="CHEBI:74900"/>
        <dbReference type="ChEBI" id="CHEBI:82748"/>
        <dbReference type="ChEBI" id="CHEBI:456216"/>
    </reaction>
</comment>
<organism evidence="17 18">
    <name type="scientific">Cafeteria roenbergensis</name>
    <name type="common">Marine flagellate</name>
    <dbReference type="NCBI Taxonomy" id="33653"/>
    <lineage>
        <taxon>Eukaryota</taxon>
        <taxon>Sar</taxon>
        <taxon>Stramenopiles</taxon>
        <taxon>Bigyra</taxon>
        <taxon>Opalozoa</taxon>
        <taxon>Bicosoecida</taxon>
        <taxon>Cafeteriaceae</taxon>
        <taxon>Cafeteria</taxon>
    </lineage>
</organism>
<dbReference type="PANTHER" id="PTHR10925">
    <property type="entry name" value="N-ACETYLTRANSFERASE 10"/>
    <property type="match status" value="1"/>
</dbReference>
<comment type="catalytic activity">
    <reaction evidence="9 11">
        <text>a cytidine in 18S rRNA + acetyl-CoA + ATP + H2O = an N(4)-acetylcytidine in 18S rRNA + ADP + phosphate + CoA + H(+)</text>
        <dbReference type="Rhea" id="RHEA:51424"/>
        <dbReference type="Rhea" id="RHEA-COMP:13575"/>
        <dbReference type="Rhea" id="RHEA-COMP:13576"/>
        <dbReference type="ChEBI" id="CHEBI:15377"/>
        <dbReference type="ChEBI" id="CHEBI:15378"/>
        <dbReference type="ChEBI" id="CHEBI:30616"/>
        <dbReference type="ChEBI" id="CHEBI:43474"/>
        <dbReference type="ChEBI" id="CHEBI:57287"/>
        <dbReference type="ChEBI" id="CHEBI:57288"/>
        <dbReference type="ChEBI" id="CHEBI:74900"/>
        <dbReference type="ChEBI" id="CHEBI:82748"/>
        <dbReference type="ChEBI" id="CHEBI:456216"/>
    </reaction>
</comment>
<comment type="function">
    <text evidence="11">RNA cytidine acetyltransferase with specificity toward both 18S rRNA and tRNAs. Catalyzes the formation of N(4)-acetylcytidine (ac4C) in 18S rRNA. Required for early nucleolar cleavages of precursor rRNA at sites A0, A1 and A2 during 18S rRNA synthesis. Catalyzes the formation of ac4C in serine and leucine tRNAs. Requires a tRNA-binding adapter protein for full tRNA acetyltransferase activity but not for 18S rRNA acetylation.</text>
</comment>
<dbReference type="InterPro" id="IPR027417">
    <property type="entry name" value="P-loop_NTPase"/>
</dbReference>
<evidence type="ECO:0000256" key="1">
    <source>
        <dbReference type="ARBA" id="ARBA00004604"/>
    </source>
</evidence>
<dbReference type="EMBL" id="VLTL01000191">
    <property type="protein sequence ID" value="KAA0154229.1"/>
    <property type="molecule type" value="Genomic_DNA"/>
</dbReference>
<gene>
    <name evidence="17" type="ORF">FNF28_06843</name>
</gene>
<accession>A0A5A8CN99</accession>
<keyword evidence="3 11" id="KW-0808">Transferase</keyword>
<evidence type="ECO:0000256" key="5">
    <source>
        <dbReference type="ARBA" id="ARBA00022741"/>
    </source>
</evidence>
<feature type="compositionally biased region" description="Low complexity" evidence="12">
    <location>
        <begin position="999"/>
        <end position="1017"/>
    </location>
</feature>
<keyword evidence="8 11" id="KW-0012">Acyltransferase</keyword>
<sequence>MPKKKVDGRVRTLIENGIKTGTRSLFVIVGDRGKDQVVNLHYMLSKLRVKARPPVLWCYNKELGFSTHKQKRMRQIKKMQQRGVYDSESEDPFQLFVTATKVRWCYYKDSAKVLGQTFGCCVLQDFEAITPNILCRTIETVEGGGIVVMLLKSMTSLRQLYAMTMDVHSRFRTEAHADVVPRFNERFLLSLADCSAALVLDDELNVLPLSKHASSIVPLPAASESSAAAAAFAGDDGEDAELGVVASEAERAARLQELKASLEGTDVVGALAGCTRTVDQARALLMCAEAISEKQLSSTVAVTAGRGRGKSAAMGLSIAAAVGFGYANIFVTAPHPDNLRTVFEFVVRGLKALAFTEHADFEVVASTNPAFNQAPVRVTVNRGHRQTIQYVQPSDATPAALAQAELLVIDEAAAIPLPQVRAMLGPFLVFLSSTTNGYEGTGRSLSLKLVKQLRQQAGSSRGSSASAAAAGSAGVGARSLREVSLEEPIRYAPGDGVESWLYSLLCLNATEAPPLRGALASPSECELFEVDRDALFSYHALAEGFLHQVMALFVSSHYKNSPNDLQMLADSPSQRIFVLLGPVDAGSSALPDVLCAVQISLEGRISSRAARHGLKRGVRSAGDLIPWTLSQQYQDDQLPSLSGARVVRIATHPSAQRMGYGSRAVTLLTDYFSGRVVPLSAPEASDESAAPGRSGGAAAAGSSAGKSGIRSEALAPRTALPPLLVALPDRAPEHLHWLGVSFGLTQDLFGFWHRAGYNPLYVRHTANDLTGEHTCIMLQPLTPELSDATRDALLEADRPLPEAGWCNAFSVDFSRRFASLAATSFRGFPASLVLAVLEAAVDAAADGAEGGPFGPLGPAEAASIFLPHDLARVEAYARSLVDFHLILDLMPALARLVFLRRLPSVRFARLQLAVLVALGLQGKTVDDVASELGAPVASLLALFNKAVRKASAALNLAAAGEEPGDKSAGGSSVAAAAADKAGAAGAPVLPSRVRVVAGRSSSSSSAVPGARAGSGSDSDSDSDGDAQARPSKRAHASSSEAAAEVLRDPELARFAVKGSEEAWKKATAGMTVAKDLSIAVEARSAAGPGSAGKDKKKGKKSRAKKRSRPE</sequence>
<evidence type="ECO:0000256" key="8">
    <source>
        <dbReference type="ARBA" id="ARBA00023315"/>
    </source>
</evidence>
<dbReference type="Pfam" id="PF13718">
    <property type="entry name" value="GNAT_acetyltr_2"/>
    <property type="match status" value="1"/>
</dbReference>
<comment type="subcellular location">
    <subcellularLocation>
        <location evidence="1 11">Nucleus</location>
        <location evidence="1 11">Nucleolus</location>
    </subcellularLocation>
</comment>
<dbReference type="AlphaFoldDB" id="A0A5A8CN99"/>
<comment type="similarity">
    <text evidence="11">Belongs to the RNA cytidine acetyltransferase family. NAT10 subfamily.</text>
</comment>
<comment type="caution">
    <text evidence="17">The sequence shown here is derived from an EMBL/GenBank/DDBJ whole genome shotgun (WGS) entry which is preliminary data.</text>
</comment>
<evidence type="ECO:0000259" key="14">
    <source>
        <dbReference type="Pfam" id="PF08351"/>
    </source>
</evidence>
<feature type="binding site" evidence="11">
    <location>
        <begin position="656"/>
        <end position="662"/>
    </location>
    <ligand>
        <name>acetyl-CoA</name>
        <dbReference type="ChEBI" id="CHEBI:57288"/>
    </ligand>
</feature>
<dbReference type="GO" id="GO:1990883">
    <property type="term" value="F:18S rRNA cytidine N-acetyltransferase activity"/>
    <property type="evidence" value="ECO:0007669"/>
    <property type="project" value="TreeGrafter"/>
</dbReference>
<name>A0A5A8CN99_CAFRO</name>
<feature type="region of interest" description="Disordered" evidence="12">
    <location>
        <begin position="1082"/>
        <end position="1110"/>
    </location>
</feature>
<dbReference type="GO" id="GO:0005524">
    <property type="term" value="F:ATP binding"/>
    <property type="evidence" value="ECO:0007669"/>
    <property type="project" value="UniProtKB-UniRule"/>
</dbReference>
<dbReference type="Pfam" id="PF08351">
    <property type="entry name" value="TmcA_N"/>
    <property type="match status" value="1"/>
</dbReference>
<evidence type="ECO:0000313" key="17">
    <source>
        <dbReference type="EMBL" id="KAA0154229.1"/>
    </source>
</evidence>
<dbReference type="Proteomes" id="UP000324907">
    <property type="component" value="Unassembled WGS sequence"/>
</dbReference>
<dbReference type="InterPro" id="IPR033688">
    <property type="entry name" value="NAT10"/>
</dbReference>
<feature type="region of interest" description="Disordered" evidence="12">
    <location>
        <begin position="999"/>
        <end position="1049"/>
    </location>
</feature>
<keyword evidence="7 11" id="KW-0539">Nucleus</keyword>
<dbReference type="InterPro" id="IPR032672">
    <property type="entry name" value="TmcA/NAT10/Kre33"/>
</dbReference>
<dbReference type="GO" id="GO:0005730">
    <property type="term" value="C:nucleolus"/>
    <property type="evidence" value="ECO:0007669"/>
    <property type="project" value="UniProtKB-SubCell"/>
</dbReference>
<dbReference type="FunFam" id="3.40.50.300:FF:002218">
    <property type="entry name" value="tRNA(Met) cytidine acetyltransferase TmcA"/>
    <property type="match status" value="1"/>
</dbReference>